<dbReference type="GeneID" id="37273425"/>
<sequence>MDEHTMPRFYGRPFQHAALQAWPECPRSLDLLRDDVHRLKKDFGALSLSVPSEHRHEAYSTWPRWARDAVPTWWQDFDQAIMETRVHGRPLPVAPRSELEDQKVAHLQRRSLSPVLGAAAREDTPVAVNPPPKRTQVHEASFADFHKDALTLLGEVTLLAAEPGPEHAESNAAYEFWTQECAVSPVLLTSHASLTMHPLVAHTKPVAL</sequence>
<proteinExistence type="predicted"/>
<reference evidence="1 2" key="1">
    <citation type="journal article" date="2018" name="Mol. Biol. Evol.">
        <title>Broad Genomic Sampling Reveals a Smut Pathogenic Ancestry of the Fungal Clade Ustilaginomycotina.</title>
        <authorList>
            <person name="Kijpornyongpan T."/>
            <person name="Mondo S.J."/>
            <person name="Barry K."/>
            <person name="Sandor L."/>
            <person name="Lee J."/>
            <person name="Lipzen A."/>
            <person name="Pangilinan J."/>
            <person name="LaButti K."/>
            <person name="Hainaut M."/>
            <person name="Henrissat B."/>
            <person name="Grigoriev I.V."/>
            <person name="Spatafora J.W."/>
            <person name="Aime M.C."/>
        </authorList>
    </citation>
    <scope>NUCLEOTIDE SEQUENCE [LARGE SCALE GENOMIC DNA]</scope>
    <source>
        <strain evidence="1 2">MCA 4186</strain>
    </source>
</reference>
<dbReference type="Proteomes" id="UP000245946">
    <property type="component" value="Unassembled WGS sequence"/>
</dbReference>
<organism evidence="1 2">
    <name type="scientific">Tilletiopsis washingtonensis</name>
    <dbReference type="NCBI Taxonomy" id="58919"/>
    <lineage>
        <taxon>Eukaryota</taxon>
        <taxon>Fungi</taxon>
        <taxon>Dikarya</taxon>
        <taxon>Basidiomycota</taxon>
        <taxon>Ustilaginomycotina</taxon>
        <taxon>Exobasidiomycetes</taxon>
        <taxon>Entylomatales</taxon>
        <taxon>Entylomatales incertae sedis</taxon>
        <taxon>Tilletiopsis</taxon>
    </lineage>
</organism>
<name>A0A316Z3S8_9BASI</name>
<dbReference type="AlphaFoldDB" id="A0A316Z3S8"/>
<evidence type="ECO:0000313" key="1">
    <source>
        <dbReference type="EMBL" id="PWN96400.1"/>
    </source>
</evidence>
<evidence type="ECO:0000313" key="2">
    <source>
        <dbReference type="Proteomes" id="UP000245946"/>
    </source>
</evidence>
<dbReference type="RefSeq" id="XP_025596679.1">
    <property type="nucleotide sequence ID" value="XM_025745881.1"/>
</dbReference>
<accession>A0A316Z3S8</accession>
<gene>
    <name evidence="1" type="ORF">FA09DRAFT_88074</name>
</gene>
<protein>
    <submittedName>
        <fullName evidence="1">Uncharacterized protein</fullName>
    </submittedName>
</protein>
<keyword evidence="2" id="KW-1185">Reference proteome</keyword>
<dbReference type="EMBL" id="KZ819299">
    <property type="protein sequence ID" value="PWN96400.1"/>
    <property type="molecule type" value="Genomic_DNA"/>
</dbReference>